<dbReference type="AlphaFoldDB" id="A0A1Y1CL76"/>
<proteinExistence type="predicted"/>
<dbReference type="Proteomes" id="UP000218267">
    <property type="component" value="Chromosome"/>
</dbReference>
<feature type="transmembrane region" description="Helical" evidence="5">
    <location>
        <begin position="6"/>
        <end position="25"/>
    </location>
</feature>
<keyword evidence="3 5" id="KW-1133">Transmembrane helix</keyword>
<organism evidence="6 7">
    <name type="scientific">Labilibaculum antarcticum</name>
    <dbReference type="NCBI Taxonomy" id="1717717"/>
    <lineage>
        <taxon>Bacteria</taxon>
        <taxon>Pseudomonadati</taxon>
        <taxon>Bacteroidota</taxon>
        <taxon>Bacteroidia</taxon>
        <taxon>Marinilabiliales</taxon>
        <taxon>Marinifilaceae</taxon>
        <taxon>Labilibaculum</taxon>
    </lineage>
</organism>
<feature type="transmembrane region" description="Helical" evidence="5">
    <location>
        <begin position="98"/>
        <end position="115"/>
    </location>
</feature>
<feature type="transmembrane region" description="Helical" evidence="5">
    <location>
        <begin position="162"/>
        <end position="181"/>
    </location>
</feature>
<accession>A0A1Y1CL76</accession>
<reference evidence="7" key="2">
    <citation type="journal article" date="2020" name="Antonie Van Leeuwenhoek">
        <title>Labilibaculum antarcticum sp. nov., a novel facultative anaerobic, psychrotorelant bacterium isolated from marine sediment of Antarctica.</title>
        <authorList>
            <person name="Watanabe M."/>
            <person name="Kojima H."/>
            <person name="Fukui M."/>
        </authorList>
    </citation>
    <scope>NUCLEOTIDE SEQUENCE [LARGE SCALE GENOMIC DNA]</scope>
    <source>
        <strain evidence="7">SPP2</strain>
    </source>
</reference>
<sequence>MENSLLVIVVISVLGPILGSLLGVLIKPSERFIYNMLAFAGGVMLAISFLELIPESIHFSSIWVAVGGIISGSLLMFGVDRIIPHIHPGLSQKKQGKSLKKTAFYLLIGIFLHNFPEGMAIAVGAVSGVKVSITVALAIAVHNIPEGICTSAPYYQVSKKRLKSFLVSSTTAIPILIGFLFANQLYQYISNDFIGFIVGATAGLMIYITADEIIPSSCCKNTDHKTIFSLITGVLFVVLLGLI</sequence>
<comment type="subcellular location">
    <subcellularLocation>
        <location evidence="1">Membrane</location>
        <topology evidence="1">Multi-pass membrane protein</topology>
    </subcellularLocation>
</comment>
<dbReference type="EMBL" id="AP018042">
    <property type="protein sequence ID" value="BAX81146.1"/>
    <property type="molecule type" value="Genomic_DNA"/>
</dbReference>
<keyword evidence="4 5" id="KW-0472">Membrane</keyword>
<dbReference type="PANTHER" id="PTHR11040">
    <property type="entry name" value="ZINC/IRON TRANSPORTER"/>
    <property type="match status" value="1"/>
</dbReference>
<keyword evidence="2 5" id="KW-0812">Transmembrane</keyword>
<feature type="transmembrane region" description="Helical" evidence="5">
    <location>
        <begin position="193"/>
        <end position="214"/>
    </location>
</feature>
<dbReference type="KEGG" id="mbas:ALGA_2841"/>
<evidence type="ECO:0008006" key="8">
    <source>
        <dbReference type="Google" id="ProtNLM"/>
    </source>
</evidence>
<dbReference type="OrthoDB" id="9787346at2"/>
<evidence type="ECO:0000256" key="4">
    <source>
        <dbReference type="ARBA" id="ARBA00023136"/>
    </source>
</evidence>
<feature type="transmembrane region" description="Helical" evidence="5">
    <location>
        <begin position="32"/>
        <end position="50"/>
    </location>
</feature>
<evidence type="ECO:0000256" key="3">
    <source>
        <dbReference type="ARBA" id="ARBA00022989"/>
    </source>
</evidence>
<feature type="transmembrane region" description="Helical" evidence="5">
    <location>
        <begin position="56"/>
        <end position="77"/>
    </location>
</feature>
<dbReference type="GO" id="GO:0016020">
    <property type="term" value="C:membrane"/>
    <property type="evidence" value="ECO:0007669"/>
    <property type="project" value="UniProtKB-SubCell"/>
</dbReference>
<dbReference type="Pfam" id="PF02535">
    <property type="entry name" value="Zip"/>
    <property type="match status" value="1"/>
</dbReference>
<keyword evidence="7" id="KW-1185">Reference proteome</keyword>
<dbReference type="InterPro" id="IPR003689">
    <property type="entry name" value="ZIP"/>
</dbReference>
<evidence type="ECO:0000256" key="1">
    <source>
        <dbReference type="ARBA" id="ARBA00004141"/>
    </source>
</evidence>
<evidence type="ECO:0000313" key="6">
    <source>
        <dbReference type="EMBL" id="BAX81146.1"/>
    </source>
</evidence>
<name>A0A1Y1CL76_9BACT</name>
<dbReference type="PANTHER" id="PTHR11040:SF205">
    <property type="entry name" value="ZINC TRANSPORTER ZUPT"/>
    <property type="match status" value="1"/>
</dbReference>
<reference evidence="6 7" key="1">
    <citation type="journal article" date="2018" name="Mar. Genomics">
        <title>Complete genome sequence of Marinifilaceae bacterium strain SPP2, isolated from the Antarctic marine sediment.</title>
        <authorList>
            <person name="Watanabe M."/>
            <person name="Kojima H."/>
            <person name="Fukui M."/>
        </authorList>
    </citation>
    <scope>NUCLEOTIDE SEQUENCE [LARGE SCALE GENOMIC DNA]</scope>
    <source>
        <strain evidence="6 7">SPP2</strain>
    </source>
</reference>
<gene>
    <name evidence="6" type="ORF">ALGA_2841</name>
</gene>
<dbReference type="RefSeq" id="WP_096430180.1">
    <property type="nucleotide sequence ID" value="NZ_AP018042.1"/>
</dbReference>
<protein>
    <recommendedName>
        <fullName evidence="8">ZIP family metal transporter</fullName>
    </recommendedName>
</protein>
<evidence type="ECO:0000256" key="5">
    <source>
        <dbReference type="SAM" id="Phobius"/>
    </source>
</evidence>
<feature type="transmembrane region" description="Helical" evidence="5">
    <location>
        <begin position="226"/>
        <end position="242"/>
    </location>
</feature>
<evidence type="ECO:0000313" key="7">
    <source>
        <dbReference type="Proteomes" id="UP000218267"/>
    </source>
</evidence>
<evidence type="ECO:0000256" key="2">
    <source>
        <dbReference type="ARBA" id="ARBA00022692"/>
    </source>
</evidence>
<dbReference type="GO" id="GO:0005385">
    <property type="term" value="F:zinc ion transmembrane transporter activity"/>
    <property type="evidence" value="ECO:0007669"/>
    <property type="project" value="TreeGrafter"/>
</dbReference>